<evidence type="ECO:0000256" key="12">
    <source>
        <dbReference type="ARBA" id="ARBA00022989"/>
    </source>
</evidence>
<dbReference type="SMART" id="SM01336">
    <property type="entry name" value="zf-PARP"/>
    <property type="match status" value="1"/>
</dbReference>
<keyword evidence="15" id="KW-0539">Nucleus</keyword>
<keyword evidence="8" id="KW-0479">Metal-binding</keyword>
<feature type="compositionally biased region" description="Acidic residues" evidence="16">
    <location>
        <begin position="358"/>
        <end position="369"/>
    </location>
</feature>
<feature type="region of interest" description="Disordered" evidence="16">
    <location>
        <begin position="505"/>
        <end position="534"/>
    </location>
</feature>
<evidence type="ECO:0000256" key="4">
    <source>
        <dbReference type="ARBA" id="ARBA00008370"/>
    </source>
</evidence>
<feature type="region of interest" description="Disordered" evidence="16">
    <location>
        <begin position="207"/>
        <end position="234"/>
    </location>
</feature>
<evidence type="ECO:0000313" key="19">
    <source>
        <dbReference type="Proteomes" id="UP000258309"/>
    </source>
</evidence>
<organism evidence="18 19">
    <name type="scientific">Scytalidium lignicola</name>
    <name type="common">Hyphomycete</name>
    <dbReference type="NCBI Taxonomy" id="5539"/>
    <lineage>
        <taxon>Eukaryota</taxon>
        <taxon>Fungi</taxon>
        <taxon>Dikarya</taxon>
        <taxon>Ascomycota</taxon>
        <taxon>Pezizomycotina</taxon>
        <taxon>Leotiomycetes</taxon>
        <taxon>Leotiomycetes incertae sedis</taxon>
        <taxon>Scytalidium</taxon>
    </lineage>
</organism>
<evidence type="ECO:0000256" key="10">
    <source>
        <dbReference type="ARBA" id="ARBA00022792"/>
    </source>
</evidence>
<evidence type="ECO:0000256" key="9">
    <source>
        <dbReference type="ARBA" id="ARBA00022771"/>
    </source>
</evidence>
<evidence type="ECO:0000256" key="6">
    <source>
        <dbReference type="ARBA" id="ARBA00019222"/>
    </source>
</evidence>
<feature type="non-terminal residue" evidence="18">
    <location>
        <position position="1"/>
    </location>
</feature>
<dbReference type="PANTHER" id="PTHR17130">
    <property type="entry name" value="MITOCHONDRIAL OUTER MEMBRANE PROTEIN 25"/>
    <property type="match status" value="1"/>
</dbReference>
<dbReference type="STRING" id="5539.A0A3E2GXT2"/>
<feature type="compositionally biased region" description="Basic residues" evidence="16">
    <location>
        <begin position="344"/>
        <end position="354"/>
    </location>
</feature>
<feature type="region of interest" description="Disordered" evidence="16">
    <location>
        <begin position="240"/>
        <end position="259"/>
    </location>
</feature>
<keyword evidence="12" id="KW-1133">Transmembrane helix</keyword>
<feature type="compositionally biased region" description="Basic and acidic residues" evidence="16">
    <location>
        <begin position="426"/>
        <end position="459"/>
    </location>
</feature>
<name>A0A3E2GXT2_SCYLI</name>
<feature type="compositionally biased region" description="Basic and acidic residues" evidence="16">
    <location>
        <begin position="331"/>
        <end position="343"/>
    </location>
</feature>
<evidence type="ECO:0000256" key="11">
    <source>
        <dbReference type="ARBA" id="ARBA00022833"/>
    </source>
</evidence>
<dbReference type="OrthoDB" id="5516033at2759"/>
<dbReference type="InterPro" id="IPR020164">
    <property type="entry name" value="Cyt_c_Oxase_assmbl_COX16"/>
</dbReference>
<feature type="compositionally biased region" description="Basic and acidic residues" evidence="16">
    <location>
        <begin position="288"/>
        <end position="299"/>
    </location>
</feature>
<evidence type="ECO:0000256" key="8">
    <source>
        <dbReference type="ARBA" id="ARBA00022723"/>
    </source>
</evidence>
<keyword evidence="9" id="KW-0863">Zinc-finger</keyword>
<dbReference type="InterPro" id="IPR001510">
    <property type="entry name" value="Znf_PARP"/>
</dbReference>
<dbReference type="EMBL" id="NCSJ02000293">
    <property type="protein sequence ID" value="RFU25965.1"/>
    <property type="molecule type" value="Genomic_DNA"/>
</dbReference>
<feature type="non-terminal residue" evidence="18">
    <location>
        <position position="534"/>
    </location>
</feature>
<dbReference type="Proteomes" id="UP000258309">
    <property type="component" value="Unassembled WGS sequence"/>
</dbReference>
<protein>
    <recommendedName>
        <fullName evidence="5">Cytochrome c oxidase assembly protein COX16, mitochondrial</fullName>
    </recommendedName>
    <alternativeName>
        <fullName evidence="6">Cytochrome c oxidase assembly protein cox16, mitochondrial</fullName>
    </alternativeName>
</protein>
<keyword evidence="11" id="KW-0862">Zinc</keyword>
<evidence type="ECO:0000256" key="13">
    <source>
        <dbReference type="ARBA" id="ARBA00023128"/>
    </source>
</evidence>
<evidence type="ECO:0000256" key="14">
    <source>
        <dbReference type="ARBA" id="ARBA00023136"/>
    </source>
</evidence>
<keyword evidence="7" id="KW-0812">Transmembrane</keyword>
<evidence type="ECO:0000256" key="15">
    <source>
        <dbReference type="ARBA" id="ARBA00023242"/>
    </source>
</evidence>
<feature type="region of interest" description="Disordered" evidence="16">
    <location>
        <begin position="269"/>
        <end position="472"/>
    </location>
</feature>
<evidence type="ECO:0000259" key="17">
    <source>
        <dbReference type="SMART" id="SM01336"/>
    </source>
</evidence>
<sequence length="534" mass="60590">MVAGSFFLTPATAIRYEKHDRRVRRVSKEEELGIGKSGRKVDMKEEYYRLAAKDLDDWEQKRVKRLPGERDGTTLTGTGQWMTNETSGNCCRSSECLKNGIKIDKGELRMGVWVPFQDRGGWQWRHWGCVTGRQIENMRKFLEGEDKIGSGEYRWDYLDGYEGEEKNSLDKYPDLQEKVRRCITQGFIDPEDFNGDPEMNKLGEVGLKSKETKQKEREVKNASKGIPKLEEKLSELESEREAVMQDGGNNARKIKSLDTRIQKIKKEIEELEEKSEIPQPSPVKKHVRPAEEPEDETRGKSKKIKLSKEKDESEDELAKPTQKAAGKKVTKKEEDAEPAEAKGAKKRGARARKAAKVEDEDENDDDAFETPEVKPATTKRGSKSKVVKKEPEDDEEEAPQVKKAKGVRKKAVKKAEDDEEEAVDSTVKKEELEAKDISASVKNEDIKDESPEAEAKVEAAEGETIIPGIKDEDLDHEYKQRYKAQEFTGDFDEFVEEKKAGKFSEPFLSGSKKASKGRKVCATTRKRRGKSSSS</sequence>
<comment type="similarity">
    <text evidence="4">Belongs to the COX16 family.</text>
</comment>
<evidence type="ECO:0000313" key="18">
    <source>
        <dbReference type="EMBL" id="RFU25965.1"/>
    </source>
</evidence>
<feature type="domain" description="PARP-type" evidence="17">
    <location>
        <begin position="85"/>
        <end position="184"/>
    </location>
</feature>
<evidence type="ECO:0000256" key="3">
    <source>
        <dbReference type="ARBA" id="ARBA00004434"/>
    </source>
</evidence>
<comment type="function">
    <text evidence="1">Required for the assembly of the mitochondrial respiratory chain complex IV (CIV), also known as cytochrome c oxidase. May participate in merging the COX1 and COX2 assembly lines.</text>
</comment>
<evidence type="ECO:0000256" key="1">
    <source>
        <dbReference type="ARBA" id="ARBA00002490"/>
    </source>
</evidence>
<comment type="caution">
    <text evidence="18">The sequence shown here is derived from an EMBL/GenBank/DDBJ whole genome shotgun (WGS) entry which is preliminary data.</text>
</comment>
<dbReference type="Pfam" id="PF00645">
    <property type="entry name" value="zf-PARP"/>
    <property type="match status" value="1"/>
</dbReference>
<dbReference type="GO" id="GO:0005743">
    <property type="term" value="C:mitochondrial inner membrane"/>
    <property type="evidence" value="ECO:0007669"/>
    <property type="project" value="UniProtKB-SubCell"/>
</dbReference>
<keyword evidence="13" id="KW-0496">Mitochondrion</keyword>
<dbReference type="PANTHER" id="PTHR17130:SF14">
    <property type="entry name" value="CYTOCHROME C OXIDASE ASSEMBLY PROTEIN COX16 HOMOLOG, MITOCHONDRIAL"/>
    <property type="match status" value="1"/>
</dbReference>
<accession>A0A3E2GXT2</accession>
<keyword evidence="14" id="KW-0472">Membrane</keyword>
<comment type="subcellular location">
    <subcellularLocation>
        <location evidence="3">Mitochondrion inner membrane</location>
        <topology evidence="3">Single-pass membrane protein</topology>
    </subcellularLocation>
    <subcellularLocation>
        <location evidence="2">Nucleus</location>
    </subcellularLocation>
</comment>
<feature type="compositionally biased region" description="Basic residues" evidence="16">
    <location>
        <begin position="402"/>
        <end position="412"/>
    </location>
</feature>
<keyword evidence="19" id="KW-1185">Reference proteome</keyword>
<reference evidence="18 19" key="1">
    <citation type="submission" date="2018-05" db="EMBL/GenBank/DDBJ databases">
        <title>Draft genome sequence of Scytalidium lignicola DSM 105466, a ubiquitous saprotrophic fungus.</title>
        <authorList>
            <person name="Buettner E."/>
            <person name="Gebauer A.M."/>
            <person name="Hofrichter M."/>
            <person name="Liers C."/>
            <person name="Kellner H."/>
        </authorList>
    </citation>
    <scope>NUCLEOTIDE SEQUENCE [LARGE SCALE GENOMIC DNA]</scope>
    <source>
        <strain evidence="18 19">DSM 105466</strain>
    </source>
</reference>
<dbReference type="GO" id="GO:0005634">
    <property type="term" value="C:nucleus"/>
    <property type="evidence" value="ECO:0007669"/>
    <property type="project" value="UniProtKB-SubCell"/>
</dbReference>
<dbReference type="GO" id="GO:0008270">
    <property type="term" value="F:zinc ion binding"/>
    <property type="evidence" value="ECO:0007669"/>
    <property type="project" value="UniProtKB-KW"/>
</dbReference>
<dbReference type="Gene3D" id="3.30.1740.10">
    <property type="entry name" value="Zinc finger, PARP-type"/>
    <property type="match status" value="1"/>
</dbReference>
<dbReference type="SUPFAM" id="SSF57716">
    <property type="entry name" value="Glucocorticoid receptor-like (DNA-binding domain)"/>
    <property type="match status" value="1"/>
</dbReference>
<dbReference type="AlphaFoldDB" id="A0A3E2GXT2"/>
<evidence type="ECO:0000256" key="7">
    <source>
        <dbReference type="ARBA" id="ARBA00022692"/>
    </source>
</evidence>
<dbReference type="InterPro" id="IPR036957">
    <property type="entry name" value="Znf_PARP_sf"/>
</dbReference>
<evidence type="ECO:0000256" key="2">
    <source>
        <dbReference type="ARBA" id="ARBA00004123"/>
    </source>
</evidence>
<keyword evidence="10" id="KW-0999">Mitochondrion inner membrane</keyword>
<evidence type="ECO:0000256" key="5">
    <source>
        <dbReference type="ARBA" id="ARBA00015368"/>
    </source>
</evidence>
<proteinExistence type="inferred from homology"/>
<feature type="compositionally biased region" description="Basic residues" evidence="16">
    <location>
        <begin position="513"/>
        <end position="534"/>
    </location>
</feature>
<evidence type="ECO:0000256" key="16">
    <source>
        <dbReference type="SAM" id="MobiDB-lite"/>
    </source>
</evidence>
<dbReference type="Pfam" id="PF14138">
    <property type="entry name" value="COX16"/>
    <property type="match status" value="1"/>
</dbReference>
<dbReference type="GO" id="GO:0003677">
    <property type="term" value="F:DNA binding"/>
    <property type="evidence" value="ECO:0007669"/>
    <property type="project" value="InterPro"/>
</dbReference>
<gene>
    <name evidence="18" type="ORF">B7463_g10367</name>
</gene>
<dbReference type="GO" id="GO:0033617">
    <property type="term" value="P:mitochondrial respiratory chain complex IV assembly"/>
    <property type="evidence" value="ECO:0007669"/>
    <property type="project" value="TreeGrafter"/>
</dbReference>